<dbReference type="AlphaFoldDB" id="B9S3L1"/>
<dbReference type="Proteomes" id="UP000008311">
    <property type="component" value="Unassembled WGS sequence"/>
</dbReference>
<dbReference type="InParanoid" id="B9S3L1"/>
<evidence type="ECO:0000313" key="1">
    <source>
        <dbReference type="EMBL" id="EEF41813.1"/>
    </source>
</evidence>
<evidence type="ECO:0000313" key="2">
    <source>
        <dbReference type="Proteomes" id="UP000008311"/>
    </source>
</evidence>
<protein>
    <submittedName>
        <fullName evidence="1">Uncharacterized protein</fullName>
    </submittedName>
</protein>
<dbReference type="EMBL" id="EQ973859">
    <property type="protein sequence ID" value="EEF41813.1"/>
    <property type="molecule type" value="Genomic_DNA"/>
</dbReference>
<gene>
    <name evidence="1" type="ORF">RCOM_0671090</name>
</gene>
<name>B9S3L1_RICCO</name>
<sequence>MELFEVGSTHPNMNEWLIFRTLQIRGITSIAPKILIVHKRCPRFQWYKINSNGAANGAPGRVGARIVVHNFRGKFPIVLPFLLVTLVPMKLRLGLVF</sequence>
<keyword evidence="2" id="KW-1185">Reference proteome</keyword>
<organism evidence="1 2">
    <name type="scientific">Ricinus communis</name>
    <name type="common">Castor bean</name>
    <dbReference type="NCBI Taxonomy" id="3988"/>
    <lineage>
        <taxon>Eukaryota</taxon>
        <taxon>Viridiplantae</taxon>
        <taxon>Streptophyta</taxon>
        <taxon>Embryophyta</taxon>
        <taxon>Tracheophyta</taxon>
        <taxon>Spermatophyta</taxon>
        <taxon>Magnoliopsida</taxon>
        <taxon>eudicotyledons</taxon>
        <taxon>Gunneridae</taxon>
        <taxon>Pentapetalae</taxon>
        <taxon>rosids</taxon>
        <taxon>fabids</taxon>
        <taxon>Malpighiales</taxon>
        <taxon>Euphorbiaceae</taxon>
        <taxon>Acalyphoideae</taxon>
        <taxon>Acalypheae</taxon>
        <taxon>Ricinus</taxon>
    </lineage>
</organism>
<proteinExistence type="predicted"/>
<accession>B9S3L1</accession>
<reference evidence="2" key="1">
    <citation type="journal article" date="2010" name="Nat. Biotechnol.">
        <title>Draft genome sequence of the oilseed species Ricinus communis.</title>
        <authorList>
            <person name="Chan A.P."/>
            <person name="Crabtree J."/>
            <person name="Zhao Q."/>
            <person name="Lorenzi H."/>
            <person name="Orvis J."/>
            <person name="Puiu D."/>
            <person name="Melake-Berhan A."/>
            <person name="Jones K.M."/>
            <person name="Redman J."/>
            <person name="Chen G."/>
            <person name="Cahoon E.B."/>
            <person name="Gedil M."/>
            <person name="Stanke M."/>
            <person name="Haas B.J."/>
            <person name="Wortman J.R."/>
            <person name="Fraser-Liggett C.M."/>
            <person name="Ravel J."/>
            <person name="Rabinowicz P.D."/>
        </authorList>
    </citation>
    <scope>NUCLEOTIDE SEQUENCE [LARGE SCALE GENOMIC DNA]</scope>
    <source>
        <strain evidence="2">cv. Hale</strain>
    </source>
</reference>